<dbReference type="GO" id="GO:0005737">
    <property type="term" value="C:cytoplasm"/>
    <property type="evidence" value="ECO:0007669"/>
    <property type="project" value="TreeGrafter"/>
</dbReference>
<organism evidence="4 5">
    <name type="scientific">Heterorhabditis bacteriophora</name>
    <name type="common">Entomopathogenic nematode worm</name>
    <dbReference type="NCBI Taxonomy" id="37862"/>
    <lineage>
        <taxon>Eukaryota</taxon>
        <taxon>Metazoa</taxon>
        <taxon>Ecdysozoa</taxon>
        <taxon>Nematoda</taxon>
        <taxon>Chromadorea</taxon>
        <taxon>Rhabditida</taxon>
        <taxon>Rhabditina</taxon>
        <taxon>Rhabditomorpha</taxon>
        <taxon>Strongyloidea</taxon>
        <taxon>Heterorhabditidae</taxon>
        <taxon>Heterorhabditis</taxon>
    </lineage>
</organism>
<feature type="region of interest" description="Disordered" evidence="3">
    <location>
        <begin position="1"/>
        <end position="31"/>
    </location>
</feature>
<evidence type="ECO:0000313" key="5">
    <source>
        <dbReference type="WBParaSite" id="Hba_14937"/>
    </source>
</evidence>
<dbReference type="PANTHER" id="PTHR11269:SF16">
    <property type="entry name" value="PERIOD CIRCADIAN PROTEIN"/>
    <property type="match status" value="1"/>
</dbReference>
<dbReference type="AlphaFoldDB" id="A0A1I7XBP1"/>
<feature type="region of interest" description="Disordered" evidence="3">
    <location>
        <begin position="416"/>
        <end position="444"/>
    </location>
</feature>
<sequence length="573" mass="62610">MEHSGTTAREEGATLSPPNTWTESAEQDSEEDVVDNRHLFTVVVSLPEGTILDSRIVSDNVPSENLSTDIILLLLPSHQPAVDGPLEARLDHGPVAPVLAGTNKQLVCTQFEPSQLIAPSDDYFILKLGSNFFPSLQGKGQSFLLSAAATSSRQRLFCRVNCGSMSYACELLCEFEASRARVTALALRAAYGPSTPFHSLTFSTKHAANCALTHVDYTSIPYLGHLPTDLIGRSILAFVYAPDVHVIRQAHIDLHNSRGKVVKSVAPLRFVAHNGALLRSETEWSAYVNPWTKKIELVVARHRIVDAPIGDANVLASAPEGQSMSVLPAAMAKTFEDELKALMNKPVPSARSVGMCQAAPRPSDLSSYIDRLVETLVVNGPNHTQVAKINYYLNNIITNLNDEYRDTWNRRLKRMSVDTLPGSPSSKQMRPSTSSTPPTHWTPAQREEYYRSLAPNPPPPPGKNFQITTVPLPSVDDKIAPISLLERQSAFTAVLPKSLPVRDLPAPIVLSIQEHPSVIQAPSDQQIMSKDLLHPSTSRLHWAYGRLGCVSSPPPAQPIKLATDALLMLHETA</sequence>
<feature type="compositionally biased region" description="Basic and acidic residues" evidence="3">
    <location>
        <begin position="1"/>
        <end position="12"/>
    </location>
</feature>
<dbReference type="GO" id="GO:0043153">
    <property type="term" value="P:entrainment of circadian clock by photoperiod"/>
    <property type="evidence" value="ECO:0007669"/>
    <property type="project" value="TreeGrafter"/>
</dbReference>
<dbReference type="GO" id="GO:0000122">
    <property type="term" value="P:negative regulation of transcription by RNA polymerase II"/>
    <property type="evidence" value="ECO:0007669"/>
    <property type="project" value="TreeGrafter"/>
</dbReference>
<evidence type="ECO:0000256" key="1">
    <source>
        <dbReference type="ARBA" id="ARBA00004123"/>
    </source>
</evidence>
<dbReference type="InterPro" id="IPR050760">
    <property type="entry name" value="Period_circadian_regulator"/>
</dbReference>
<protein>
    <submittedName>
        <fullName evidence="5">PAS domain-containing protein</fullName>
    </submittedName>
</protein>
<evidence type="ECO:0000256" key="2">
    <source>
        <dbReference type="ARBA" id="ARBA00023242"/>
    </source>
</evidence>
<name>A0A1I7XBP1_HETBA</name>
<accession>A0A1I7XBP1</accession>
<dbReference type="Gene3D" id="3.30.450.20">
    <property type="entry name" value="PAS domain"/>
    <property type="match status" value="1"/>
</dbReference>
<dbReference type="GO" id="GO:0005634">
    <property type="term" value="C:nucleus"/>
    <property type="evidence" value="ECO:0007669"/>
    <property type="project" value="UniProtKB-SubCell"/>
</dbReference>
<dbReference type="InterPro" id="IPR035965">
    <property type="entry name" value="PAS-like_dom_sf"/>
</dbReference>
<keyword evidence="2" id="KW-0539">Nucleus</keyword>
<dbReference type="PANTHER" id="PTHR11269">
    <property type="entry name" value="PERIOD CIRCADIAN PROTEIN"/>
    <property type="match status" value="1"/>
</dbReference>
<dbReference type="InterPro" id="IPR000014">
    <property type="entry name" value="PAS"/>
</dbReference>
<dbReference type="SUPFAM" id="SSF55785">
    <property type="entry name" value="PYP-like sensor domain (PAS domain)"/>
    <property type="match status" value="1"/>
</dbReference>
<dbReference type="CDD" id="cd00130">
    <property type="entry name" value="PAS"/>
    <property type="match status" value="1"/>
</dbReference>
<dbReference type="WBParaSite" id="Hba_14937">
    <property type="protein sequence ID" value="Hba_14937"/>
    <property type="gene ID" value="Hba_14937"/>
</dbReference>
<dbReference type="Pfam" id="PF14598">
    <property type="entry name" value="PAS_11"/>
    <property type="match status" value="1"/>
</dbReference>
<evidence type="ECO:0000313" key="4">
    <source>
        <dbReference type="Proteomes" id="UP000095283"/>
    </source>
</evidence>
<dbReference type="GO" id="GO:0000976">
    <property type="term" value="F:transcription cis-regulatory region binding"/>
    <property type="evidence" value="ECO:0007669"/>
    <property type="project" value="TreeGrafter"/>
</dbReference>
<keyword evidence="4" id="KW-1185">Reference proteome</keyword>
<proteinExistence type="predicted"/>
<reference evidence="5" key="1">
    <citation type="submission" date="2016-11" db="UniProtKB">
        <authorList>
            <consortium name="WormBaseParasite"/>
        </authorList>
    </citation>
    <scope>IDENTIFICATION</scope>
</reference>
<dbReference type="GO" id="GO:0032922">
    <property type="term" value="P:circadian regulation of gene expression"/>
    <property type="evidence" value="ECO:0007669"/>
    <property type="project" value="TreeGrafter"/>
</dbReference>
<comment type="subcellular location">
    <subcellularLocation>
        <location evidence="1">Nucleus</location>
    </subcellularLocation>
</comment>
<dbReference type="GO" id="GO:0001222">
    <property type="term" value="F:transcription corepressor binding"/>
    <property type="evidence" value="ECO:0007669"/>
    <property type="project" value="TreeGrafter"/>
</dbReference>
<dbReference type="Proteomes" id="UP000095283">
    <property type="component" value="Unplaced"/>
</dbReference>
<evidence type="ECO:0000256" key="3">
    <source>
        <dbReference type="SAM" id="MobiDB-lite"/>
    </source>
</evidence>